<evidence type="ECO:0000256" key="1">
    <source>
        <dbReference type="SAM" id="SignalP"/>
    </source>
</evidence>
<feature type="chain" id="PRO_5021315027" description="DUF3888 domain-containing protein" evidence="1">
    <location>
        <begin position="21"/>
        <end position="142"/>
    </location>
</feature>
<sequence>MKCLSIVLLTILLLPSYISAEIDDNFSVEIFDIEAEKVIKIIHKTTEMQTEIEKYVDHITGIYKGLNPVPQSGYMVKIPLNPKIKIDNEWLQSEVDTVIIIIPEDKSPYLLTFDEENLPRVFLFDEDINQLLNELDFDPDEQ</sequence>
<protein>
    <recommendedName>
        <fullName evidence="4">DUF3888 domain-containing protein</fullName>
    </recommendedName>
</protein>
<keyword evidence="3" id="KW-1185">Reference proteome</keyword>
<evidence type="ECO:0008006" key="4">
    <source>
        <dbReference type="Google" id="ProtNLM"/>
    </source>
</evidence>
<dbReference type="RefSeq" id="WP_134339101.1">
    <property type="nucleotide sequence ID" value="NZ_SOPW01000003.1"/>
</dbReference>
<evidence type="ECO:0000313" key="3">
    <source>
        <dbReference type="Proteomes" id="UP000297975"/>
    </source>
</evidence>
<name>A0A4Y8ISY6_9BACI</name>
<evidence type="ECO:0000313" key="2">
    <source>
        <dbReference type="EMBL" id="TFB24043.1"/>
    </source>
</evidence>
<accession>A0A4Y8ISY6</accession>
<dbReference type="Proteomes" id="UP000297975">
    <property type="component" value="Unassembled WGS sequence"/>
</dbReference>
<proteinExistence type="predicted"/>
<dbReference type="AlphaFoldDB" id="A0A4Y8ISY6"/>
<keyword evidence="1" id="KW-0732">Signal</keyword>
<dbReference type="OrthoDB" id="2083243at2"/>
<organism evidence="2 3">
    <name type="scientific">Filobacillus milosensis</name>
    <dbReference type="NCBI Taxonomy" id="94137"/>
    <lineage>
        <taxon>Bacteria</taxon>
        <taxon>Bacillati</taxon>
        <taxon>Bacillota</taxon>
        <taxon>Bacilli</taxon>
        <taxon>Bacillales</taxon>
        <taxon>Bacillaceae</taxon>
        <taxon>Filobacillus</taxon>
    </lineage>
</organism>
<dbReference type="EMBL" id="SOPW01000003">
    <property type="protein sequence ID" value="TFB24043.1"/>
    <property type="molecule type" value="Genomic_DNA"/>
</dbReference>
<feature type="signal peptide" evidence="1">
    <location>
        <begin position="1"/>
        <end position="20"/>
    </location>
</feature>
<comment type="caution">
    <text evidence="2">The sequence shown here is derived from an EMBL/GenBank/DDBJ whole genome shotgun (WGS) entry which is preliminary data.</text>
</comment>
<gene>
    <name evidence="2" type="ORF">E3U55_04315</name>
</gene>
<reference evidence="2 3" key="1">
    <citation type="submission" date="2019-03" db="EMBL/GenBank/DDBJ databases">
        <authorList>
            <person name="He R.-H."/>
        </authorList>
    </citation>
    <scope>NUCLEOTIDE SEQUENCE [LARGE SCALE GENOMIC DNA]</scope>
    <source>
        <strain evidence="3">SH 714</strain>
    </source>
</reference>